<evidence type="ECO:0000256" key="5">
    <source>
        <dbReference type="ARBA" id="ARBA00022824"/>
    </source>
</evidence>
<dbReference type="PANTHER" id="PTHR12867">
    <property type="entry name" value="GLYCOSYL TRANSFERASE-RELATED"/>
    <property type="match status" value="1"/>
</dbReference>
<dbReference type="Proteomes" id="UP001285636">
    <property type="component" value="Unassembled WGS sequence"/>
</dbReference>
<evidence type="ECO:0000259" key="6">
    <source>
        <dbReference type="Pfam" id="PF04101"/>
    </source>
</evidence>
<reference evidence="7" key="1">
    <citation type="submission" date="2023-10" db="EMBL/GenBank/DDBJ databases">
        <title>Screening of Alkalihalophilus pseudofirmusBZ-TG-HK211 and Its Alleviation of Salt Stress on Rapeseed Growth.</title>
        <authorList>
            <person name="Zhao B."/>
            <person name="Guo T."/>
        </authorList>
    </citation>
    <scope>NUCLEOTIDE SEQUENCE</scope>
    <source>
        <strain evidence="7">BZ-TG-HK211</strain>
    </source>
</reference>
<keyword evidence="5" id="KW-0256">Endoplasmic reticulum</keyword>
<keyword evidence="4" id="KW-0808">Transferase</keyword>
<dbReference type="Gene3D" id="3.40.50.2000">
    <property type="entry name" value="Glycogen Phosphorylase B"/>
    <property type="match status" value="1"/>
</dbReference>
<dbReference type="PANTHER" id="PTHR12867:SF6">
    <property type="entry name" value="N-ACETYLGLUCOSAMINYLDIPHOSPHODOLICHOL N-ACETYLGLUCOSAMINYLTRANSFERASE"/>
    <property type="match status" value="1"/>
</dbReference>
<dbReference type="SUPFAM" id="SSF53756">
    <property type="entry name" value="UDP-Glycosyltransferase/glycogen phosphorylase"/>
    <property type="match status" value="1"/>
</dbReference>
<dbReference type="RefSeq" id="WP_323467103.1">
    <property type="nucleotide sequence ID" value="NZ_CP144224.1"/>
</dbReference>
<evidence type="ECO:0000256" key="3">
    <source>
        <dbReference type="ARBA" id="ARBA00022676"/>
    </source>
</evidence>
<keyword evidence="3" id="KW-0328">Glycosyltransferase</keyword>
<dbReference type="InterPro" id="IPR039042">
    <property type="entry name" value="Alg13-like"/>
</dbReference>
<comment type="subcellular location">
    <subcellularLocation>
        <location evidence="1">Endoplasmic reticulum</location>
    </subcellularLocation>
</comment>
<evidence type="ECO:0000256" key="2">
    <source>
        <dbReference type="ARBA" id="ARBA00006962"/>
    </source>
</evidence>
<dbReference type="InterPro" id="IPR048097">
    <property type="entry name" value="Cps14G-like"/>
</dbReference>
<dbReference type="InterPro" id="IPR007235">
    <property type="entry name" value="Glyco_trans_28_C"/>
</dbReference>
<dbReference type="Pfam" id="PF04101">
    <property type="entry name" value="Glyco_tran_28_C"/>
    <property type="match status" value="1"/>
</dbReference>
<evidence type="ECO:0000313" key="8">
    <source>
        <dbReference type="Proteomes" id="UP001285636"/>
    </source>
</evidence>
<accession>A0AAJ2U366</accession>
<gene>
    <name evidence="7" type="primary">pssE</name>
    <name evidence="7" type="ORF">RYX45_14095</name>
</gene>
<organism evidence="7 8">
    <name type="scientific">Alkalihalophilus pseudofirmus</name>
    <name type="common">Bacillus pseudofirmus</name>
    <dbReference type="NCBI Taxonomy" id="79885"/>
    <lineage>
        <taxon>Bacteria</taxon>
        <taxon>Bacillati</taxon>
        <taxon>Bacillota</taxon>
        <taxon>Bacilli</taxon>
        <taxon>Bacillales</taxon>
        <taxon>Bacillaceae</taxon>
        <taxon>Alkalihalophilus</taxon>
    </lineage>
</organism>
<name>A0AAJ2U366_ALKPS</name>
<dbReference type="NCBIfam" id="NF041548">
    <property type="entry name" value="PssE"/>
    <property type="match status" value="1"/>
</dbReference>
<dbReference type="AlphaFoldDB" id="A0AAJ2U366"/>
<dbReference type="GO" id="GO:0016758">
    <property type="term" value="F:hexosyltransferase activity"/>
    <property type="evidence" value="ECO:0007669"/>
    <property type="project" value="InterPro"/>
</dbReference>
<protein>
    <submittedName>
        <fullName evidence="7">PssE/Cps14G family polysaccharide biosynthesis glycosyltransferase</fullName>
    </submittedName>
</protein>
<sequence>MIFVVLGTHELPFTRLLKEVERLQEEGVIKEEVVVQVGHTPYESDKMKLVPFMSYDEMEGYFEKASLVITHAGTGSIITGVKKGKPVIAIARREEFKEHNDDHQTEIVEQFTQAGHILGANNVDELSSLLSQVDSFNPKPYVSGRDHIVGLITDFIETKA</sequence>
<evidence type="ECO:0000256" key="1">
    <source>
        <dbReference type="ARBA" id="ARBA00004240"/>
    </source>
</evidence>
<dbReference type="GO" id="GO:0006488">
    <property type="term" value="P:dolichol-linked oligosaccharide biosynthetic process"/>
    <property type="evidence" value="ECO:0007669"/>
    <property type="project" value="InterPro"/>
</dbReference>
<evidence type="ECO:0000313" key="7">
    <source>
        <dbReference type="EMBL" id="MDV2886317.1"/>
    </source>
</evidence>
<dbReference type="EMBL" id="JAWJAY010000003">
    <property type="protein sequence ID" value="MDV2886317.1"/>
    <property type="molecule type" value="Genomic_DNA"/>
</dbReference>
<evidence type="ECO:0000256" key="4">
    <source>
        <dbReference type="ARBA" id="ARBA00022679"/>
    </source>
</evidence>
<comment type="similarity">
    <text evidence="2">Belongs to the glycosyltransferase 28 family.</text>
</comment>
<proteinExistence type="inferred from homology"/>
<feature type="domain" description="Glycosyl transferase family 28 C-terminal" evidence="6">
    <location>
        <begin position="1"/>
        <end position="136"/>
    </location>
</feature>
<comment type="caution">
    <text evidence="7">The sequence shown here is derived from an EMBL/GenBank/DDBJ whole genome shotgun (WGS) entry which is preliminary data.</text>
</comment>